<keyword evidence="7" id="KW-0503">Monooxygenase</keyword>
<comment type="similarity">
    <text evidence="2">Belongs to the tyrosinase family.</text>
</comment>
<dbReference type="InterPro" id="IPR050316">
    <property type="entry name" value="Tyrosinase/Hemocyanin"/>
</dbReference>
<dbReference type="AlphaFoldDB" id="A0A6A5WHX4"/>
<evidence type="ECO:0000256" key="4">
    <source>
        <dbReference type="ARBA" id="ARBA00022723"/>
    </source>
</evidence>
<evidence type="ECO:0000256" key="2">
    <source>
        <dbReference type="ARBA" id="ARBA00009928"/>
    </source>
</evidence>
<dbReference type="Proteomes" id="UP000799779">
    <property type="component" value="Unassembled WGS sequence"/>
</dbReference>
<feature type="domain" description="Tyrosinase copper-binding" evidence="11">
    <location>
        <begin position="50"/>
        <end position="67"/>
    </location>
</feature>
<dbReference type="EC" id="1.14.18.1" evidence="3"/>
<keyword evidence="5" id="KW-0560">Oxidoreductase</keyword>
<reference evidence="13" key="1">
    <citation type="journal article" date="2020" name="Stud. Mycol.">
        <title>101 Dothideomycetes genomes: a test case for predicting lifestyles and emergence of pathogens.</title>
        <authorList>
            <person name="Haridas S."/>
            <person name="Albert R."/>
            <person name="Binder M."/>
            <person name="Bloem J."/>
            <person name="Labutti K."/>
            <person name="Salamov A."/>
            <person name="Andreopoulos B."/>
            <person name="Baker S."/>
            <person name="Barry K."/>
            <person name="Bills G."/>
            <person name="Bluhm B."/>
            <person name="Cannon C."/>
            <person name="Castanera R."/>
            <person name="Culley D."/>
            <person name="Daum C."/>
            <person name="Ezra D."/>
            <person name="Gonzalez J."/>
            <person name="Henrissat B."/>
            <person name="Kuo A."/>
            <person name="Liang C."/>
            <person name="Lipzen A."/>
            <person name="Lutzoni F."/>
            <person name="Magnuson J."/>
            <person name="Mondo S."/>
            <person name="Nolan M."/>
            <person name="Ohm R."/>
            <person name="Pangilinan J."/>
            <person name="Park H.-J."/>
            <person name="Ramirez L."/>
            <person name="Alfaro M."/>
            <person name="Sun H."/>
            <person name="Tritt A."/>
            <person name="Yoshinaga Y."/>
            <person name="Zwiers L.-H."/>
            <person name="Turgeon B."/>
            <person name="Goodwin S."/>
            <person name="Spatafora J."/>
            <person name="Crous P."/>
            <person name="Grigoriev I."/>
        </authorList>
    </citation>
    <scope>NUCLEOTIDE SEQUENCE</scope>
    <source>
        <strain evidence="13">CBS 123094</strain>
    </source>
</reference>
<dbReference type="PANTHER" id="PTHR11474:SF76">
    <property type="entry name" value="SHKT DOMAIN-CONTAINING PROTEIN"/>
    <property type="match status" value="1"/>
</dbReference>
<proteinExistence type="inferred from homology"/>
<feature type="domain" description="Tyrosinase copper-binding" evidence="12">
    <location>
        <begin position="243"/>
        <end position="254"/>
    </location>
</feature>
<evidence type="ECO:0000259" key="12">
    <source>
        <dbReference type="PROSITE" id="PS00498"/>
    </source>
</evidence>
<evidence type="ECO:0000256" key="7">
    <source>
        <dbReference type="ARBA" id="ARBA00023033"/>
    </source>
</evidence>
<dbReference type="InterPro" id="IPR002227">
    <property type="entry name" value="Tyrosinase_Cu-bd"/>
</dbReference>
<dbReference type="PROSITE" id="PS00498">
    <property type="entry name" value="TYROSINASE_2"/>
    <property type="match status" value="1"/>
</dbReference>
<evidence type="ECO:0000313" key="13">
    <source>
        <dbReference type="EMBL" id="KAF2001443.1"/>
    </source>
</evidence>
<dbReference type="GO" id="GO:0004503">
    <property type="term" value="F:tyrosinase activity"/>
    <property type="evidence" value="ECO:0007669"/>
    <property type="project" value="UniProtKB-EC"/>
</dbReference>
<comment type="cofactor">
    <cofactor evidence="1">
        <name>Cu(2+)</name>
        <dbReference type="ChEBI" id="CHEBI:29036"/>
    </cofactor>
</comment>
<evidence type="ECO:0000259" key="11">
    <source>
        <dbReference type="PROSITE" id="PS00497"/>
    </source>
</evidence>
<keyword evidence="6" id="KW-0186">Copper</keyword>
<evidence type="ECO:0000256" key="9">
    <source>
        <dbReference type="ARBA" id="ARBA00048233"/>
    </source>
</evidence>
<keyword evidence="8" id="KW-0470">Melanin biosynthesis</keyword>
<evidence type="ECO:0000313" key="14">
    <source>
        <dbReference type="Proteomes" id="UP000799779"/>
    </source>
</evidence>
<gene>
    <name evidence="13" type="ORF">P154DRAFT_464402</name>
</gene>
<dbReference type="PRINTS" id="PR00092">
    <property type="entry name" value="TYROSINASE"/>
</dbReference>
<evidence type="ECO:0000256" key="10">
    <source>
        <dbReference type="ARBA" id="ARBA00048881"/>
    </source>
</evidence>
<dbReference type="PANTHER" id="PTHR11474">
    <property type="entry name" value="TYROSINASE FAMILY MEMBER"/>
    <property type="match status" value="1"/>
</dbReference>
<feature type="non-terminal residue" evidence="13">
    <location>
        <position position="525"/>
    </location>
</feature>
<evidence type="ECO:0000256" key="1">
    <source>
        <dbReference type="ARBA" id="ARBA00001973"/>
    </source>
</evidence>
<dbReference type="EMBL" id="ML977583">
    <property type="protein sequence ID" value="KAF2001443.1"/>
    <property type="molecule type" value="Genomic_DNA"/>
</dbReference>
<dbReference type="PROSITE" id="PS00497">
    <property type="entry name" value="TYROSINASE_1"/>
    <property type="match status" value="1"/>
</dbReference>
<comment type="catalytic activity">
    <reaction evidence="9">
        <text>2 L-dopa + O2 = 2 L-dopaquinone + 2 H2O</text>
        <dbReference type="Rhea" id="RHEA:34287"/>
        <dbReference type="ChEBI" id="CHEBI:15377"/>
        <dbReference type="ChEBI" id="CHEBI:15379"/>
        <dbReference type="ChEBI" id="CHEBI:57504"/>
        <dbReference type="ChEBI" id="CHEBI:57924"/>
        <dbReference type="EC" id="1.14.18.1"/>
    </reaction>
</comment>
<dbReference type="Gene3D" id="1.10.1280.10">
    <property type="entry name" value="Di-copper center containing domain from catechol oxidase"/>
    <property type="match status" value="1"/>
</dbReference>
<organism evidence="13 14">
    <name type="scientific">Amniculicola lignicola CBS 123094</name>
    <dbReference type="NCBI Taxonomy" id="1392246"/>
    <lineage>
        <taxon>Eukaryota</taxon>
        <taxon>Fungi</taxon>
        <taxon>Dikarya</taxon>
        <taxon>Ascomycota</taxon>
        <taxon>Pezizomycotina</taxon>
        <taxon>Dothideomycetes</taxon>
        <taxon>Pleosporomycetidae</taxon>
        <taxon>Pleosporales</taxon>
        <taxon>Amniculicolaceae</taxon>
        <taxon>Amniculicola</taxon>
    </lineage>
</organism>
<dbReference type="GO" id="GO:0046872">
    <property type="term" value="F:metal ion binding"/>
    <property type="evidence" value="ECO:0007669"/>
    <property type="project" value="UniProtKB-KW"/>
</dbReference>
<keyword evidence="14" id="KW-1185">Reference proteome</keyword>
<dbReference type="Gene3D" id="2.60.310.20">
    <property type="match status" value="1"/>
</dbReference>
<comment type="catalytic activity">
    <reaction evidence="10">
        <text>L-tyrosine + O2 = L-dopaquinone + H2O</text>
        <dbReference type="Rhea" id="RHEA:18117"/>
        <dbReference type="ChEBI" id="CHEBI:15377"/>
        <dbReference type="ChEBI" id="CHEBI:15379"/>
        <dbReference type="ChEBI" id="CHEBI:57924"/>
        <dbReference type="ChEBI" id="CHEBI:58315"/>
        <dbReference type="EC" id="1.14.18.1"/>
    </reaction>
</comment>
<dbReference type="Pfam" id="PF18132">
    <property type="entry name" value="Tyrosinase_C"/>
    <property type="match status" value="1"/>
</dbReference>
<sequence length="525" mass="58605">MYLLGLRKLQSKGQGEKLGWYQLAGIHGRPFIPWDGVNQDGGGGNGYCSHGSNIFPTWHRPYLALFEEVLYLNCRQAISEFPAGAYKDRLIAALSTFRIPYWDWAAIPPSGQGNLPWSVQRPTIEVTLPNGTTTIRNPLYSYVFQNVNHADIVDSPYNMYNQTMRDATSKSGDAVSQNDKVALKMDEIRPNMQSRVYNILAMQKDYLKMSNDVTSWDSLEATHNTIHTSCGGHMDQPAYSAFDPLFWLHHTNVDRVFTIWQALNPDVYVEPMLNPFSTFTRQGGHTADANTPLHPFHRNDGGEFWTSEGVRSTTTFAYTYPDLADLDPKNTTPLVRRVNELYGPEAHSLFKRDVTVADDLTKRSNPTPLKSRAVAGAPSFSGLRQYIASIKVQKFSKHGSFNIHVFLGDAPGPDPGQWSSEESWIGMTGIFAATPGGVENTHAKNSGIEANGAVPLTAALEAKIRSKELRDMREGIVEGYLRANLRWRVAKTNNEQIDVEDTPGFQISVVWSEVVPATSKDEFPQ</sequence>
<keyword evidence="4" id="KW-0479">Metal-binding</keyword>
<name>A0A6A5WHX4_9PLEO</name>
<evidence type="ECO:0000256" key="3">
    <source>
        <dbReference type="ARBA" id="ARBA00011906"/>
    </source>
</evidence>
<evidence type="ECO:0000256" key="6">
    <source>
        <dbReference type="ARBA" id="ARBA00023008"/>
    </source>
</evidence>
<protein>
    <recommendedName>
        <fullName evidence="3">tyrosinase</fullName>
        <ecNumber evidence="3">1.14.18.1</ecNumber>
    </recommendedName>
</protein>
<evidence type="ECO:0000256" key="8">
    <source>
        <dbReference type="ARBA" id="ARBA00023101"/>
    </source>
</evidence>
<dbReference type="Pfam" id="PF00264">
    <property type="entry name" value="Tyrosinase"/>
    <property type="match status" value="1"/>
</dbReference>
<accession>A0A6A5WHX4</accession>
<dbReference type="SUPFAM" id="SSF48056">
    <property type="entry name" value="Di-copper centre-containing domain"/>
    <property type="match status" value="1"/>
</dbReference>
<evidence type="ECO:0000256" key="5">
    <source>
        <dbReference type="ARBA" id="ARBA00023002"/>
    </source>
</evidence>
<dbReference type="GO" id="GO:0042438">
    <property type="term" value="P:melanin biosynthetic process"/>
    <property type="evidence" value="ECO:0007669"/>
    <property type="project" value="UniProtKB-KW"/>
</dbReference>
<dbReference type="OrthoDB" id="6132182at2759"/>
<dbReference type="InterPro" id="IPR008922">
    <property type="entry name" value="Di-copper_centre_dom_sf"/>
</dbReference>
<dbReference type="InterPro" id="IPR041640">
    <property type="entry name" value="Tyrosinase_C"/>
</dbReference>